<feature type="non-terminal residue" evidence="2">
    <location>
        <position position="1"/>
    </location>
</feature>
<feature type="region of interest" description="Disordered" evidence="1">
    <location>
        <begin position="83"/>
        <end position="107"/>
    </location>
</feature>
<feature type="compositionally biased region" description="Basic residues" evidence="1">
    <location>
        <begin position="1"/>
        <end position="15"/>
    </location>
</feature>
<proteinExistence type="predicted"/>
<accession>A0A0B6YA56</accession>
<dbReference type="AlphaFoldDB" id="A0A0B6YA56"/>
<evidence type="ECO:0000313" key="2">
    <source>
        <dbReference type="EMBL" id="CEK52706.1"/>
    </source>
</evidence>
<protein>
    <submittedName>
        <fullName evidence="2">Uncharacterized protein</fullName>
    </submittedName>
</protein>
<organism evidence="2">
    <name type="scientific">Arion vulgaris</name>
    <dbReference type="NCBI Taxonomy" id="1028688"/>
    <lineage>
        <taxon>Eukaryota</taxon>
        <taxon>Metazoa</taxon>
        <taxon>Spiralia</taxon>
        <taxon>Lophotrochozoa</taxon>
        <taxon>Mollusca</taxon>
        <taxon>Gastropoda</taxon>
        <taxon>Heterobranchia</taxon>
        <taxon>Euthyneura</taxon>
        <taxon>Panpulmonata</taxon>
        <taxon>Eupulmonata</taxon>
        <taxon>Stylommatophora</taxon>
        <taxon>Helicina</taxon>
        <taxon>Arionoidea</taxon>
        <taxon>Arionidae</taxon>
        <taxon>Arion</taxon>
    </lineage>
</organism>
<dbReference type="EMBL" id="HACG01005841">
    <property type="protein sequence ID" value="CEK52706.1"/>
    <property type="molecule type" value="Transcribed_RNA"/>
</dbReference>
<feature type="non-terminal residue" evidence="2">
    <location>
        <position position="107"/>
    </location>
</feature>
<reference evidence="2" key="1">
    <citation type="submission" date="2014-12" db="EMBL/GenBank/DDBJ databases">
        <title>Insight into the proteome of Arion vulgaris.</title>
        <authorList>
            <person name="Aradska J."/>
            <person name="Bulat T."/>
            <person name="Smidak R."/>
            <person name="Sarate P."/>
            <person name="Gangsoo J."/>
            <person name="Sialana F."/>
            <person name="Bilban M."/>
            <person name="Lubec G."/>
        </authorList>
    </citation>
    <scope>NUCLEOTIDE SEQUENCE</scope>
    <source>
        <tissue evidence="2">Skin</tissue>
    </source>
</reference>
<feature type="compositionally biased region" description="Polar residues" evidence="1">
    <location>
        <begin position="83"/>
        <end position="101"/>
    </location>
</feature>
<name>A0A0B6YA56_9EUPU</name>
<gene>
    <name evidence="2" type="primary">ORF17768</name>
</gene>
<evidence type="ECO:0000256" key="1">
    <source>
        <dbReference type="SAM" id="MobiDB-lite"/>
    </source>
</evidence>
<sequence>VNSRRTRRPGHRYPLLRHETASRTSSSVTRTGIRVPFSLGQSQTLRSPRGTYGGHPWGPYERLEYRHHLSAFHDRQIPRPVTDQTSQTLGAMNLPASNDQGTDVVGL</sequence>
<feature type="region of interest" description="Disordered" evidence="1">
    <location>
        <begin position="1"/>
        <end position="30"/>
    </location>
</feature>